<keyword evidence="2" id="KW-1185">Reference proteome</keyword>
<dbReference type="EMBL" id="LFVU01000027">
    <property type="protein sequence ID" value="KMT21651.1"/>
    <property type="molecule type" value="Genomic_DNA"/>
</dbReference>
<protein>
    <submittedName>
        <fullName evidence="1">Sporulation protein YqfC</fullName>
    </submittedName>
</protein>
<dbReference type="OrthoDB" id="2989236at2"/>
<name>A0A0J8G1L7_CLOCY</name>
<dbReference type="NCBIfam" id="TIGR02856">
    <property type="entry name" value="spore_yqfC"/>
    <property type="match status" value="1"/>
</dbReference>
<dbReference type="InterPro" id="IPR022477">
    <property type="entry name" value="Spore_YqfC"/>
</dbReference>
<dbReference type="Pfam" id="PF07873">
    <property type="entry name" value="YabP"/>
    <property type="match status" value="1"/>
</dbReference>
<dbReference type="AlphaFoldDB" id="A0A0J8G1L7"/>
<dbReference type="PATRIC" id="fig|1121307.3.peg.1271"/>
<gene>
    <name evidence="1" type="primary">yqfC</name>
    <name evidence="1" type="ORF">CLCY_2c04130</name>
</gene>
<evidence type="ECO:0000313" key="1">
    <source>
        <dbReference type="EMBL" id="KMT21651.1"/>
    </source>
</evidence>
<organism evidence="1 2">
    <name type="scientific">Clostridium cylindrosporum DSM 605</name>
    <dbReference type="NCBI Taxonomy" id="1121307"/>
    <lineage>
        <taxon>Bacteria</taxon>
        <taxon>Bacillati</taxon>
        <taxon>Bacillota</taxon>
        <taxon>Clostridia</taxon>
        <taxon>Eubacteriales</taxon>
        <taxon>Clostridiaceae</taxon>
        <taxon>Clostridium</taxon>
    </lineage>
</organism>
<accession>A0A0J8G1L7</accession>
<dbReference type="InterPro" id="IPR022476">
    <property type="entry name" value="Spore_YabP/YqfC"/>
</dbReference>
<dbReference type="STRING" id="1121307.CLCY_2c04130"/>
<sequence>MVKKSSVKEKVTEKLSLPKDIVLNMPNIKILGDKEVLIENHGGIIEYTADVVKLKSSLGEILIKGEGFQIKDISEDDIYILGKIDSLGFIK</sequence>
<reference evidence="1 2" key="1">
    <citation type="submission" date="2015-06" db="EMBL/GenBank/DDBJ databases">
        <title>Draft genome sequence of the purine-degrading Clostridium cylindrosporum HC-1 (DSM 605).</title>
        <authorList>
            <person name="Poehlein A."/>
            <person name="Schiel-Bengelsdorf B."/>
            <person name="Bengelsdorf F."/>
            <person name="Daniel R."/>
            <person name="Duerre P."/>
        </authorList>
    </citation>
    <scope>NUCLEOTIDE SEQUENCE [LARGE SCALE GENOMIC DNA]</scope>
    <source>
        <strain evidence="1 2">DSM 605</strain>
    </source>
</reference>
<dbReference type="RefSeq" id="WP_048571068.1">
    <property type="nucleotide sequence ID" value="NZ_LFVU01000027.1"/>
</dbReference>
<dbReference type="Proteomes" id="UP000036756">
    <property type="component" value="Unassembled WGS sequence"/>
</dbReference>
<evidence type="ECO:0000313" key="2">
    <source>
        <dbReference type="Proteomes" id="UP000036756"/>
    </source>
</evidence>
<proteinExistence type="predicted"/>
<comment type="caution">
    <text evidence="1">The sequence shown here is derived from an EMBL/GenBank/DDBJ whole genome shotgun (WGS) entry which is preliminary data.</text>
</comment>